<dbReference type="EC" id="2.7.1.180" evidence="2"/>
<protein>
    <recommendedName>
        <fullName evidence="3">FAD:protein FMN transferase</fullName>
        <ecNumber evidence="2">2.7.1.180</ecNumber>
    </recommendedName>
    <alternativeName>
        <fullName evidence="9">Flavin transferase</fullName>
    </alternativeName>
</protein>
<sequence length="287" mass="30384">MSASAVWRFDAIGTSWEIESAQPLDAHVRDAVTAEVEAFDATWSRFRPDSLVSRLAPAGGAAPAPPDAGAMLDACAELSAATDGAVNPLVGGSLEQLGYDASYSLRAGEPLPAPVDWRARLTWDDGELRLRGPGVVDVGALGKGRLVDLVADRVPGEGVVDASGDLRVRGRRRVALEHPYDPRRAIGIVTVEDEALCASAANRRTWGDGLHHVLDARTGLPVRTVVATWAIAPTAMVADAAATALFFDGGPEYAHAHGVHWVRVLSDGRAEWSRGSRGERGEAKLFT</sequence>
<evidence type="ECO:0000256" key="3">
    <source>
        <dbReference type="ARBA" id="ARBA00016337"/>
    </source>
</evidence>
<reference evidence="11" key="1">
    <citation type="journal article" date="2014" name="Int. J. Syst. Evol. Microbiol.">
        <title>Complete genome sequence of Corynebacterium casei LMG S-19264T (=DSM 44701T), isolated from a smear-ripened cheese.</title>
        <authorList>
            <consortium name="US DOE Joint Genome Institute (JGI-PGF)"/>
            <person name="Walter F."/>
            <person name="Albersmeier A."/>
            <person name="Kalinowski J."/>
            <person name="Ruckert C."/>
        </authorList>
    </citation>
    <scope>NUCLEOTIDE SEQUENCE</scope>
    <source>
        <strain evidence="11">VKM Ac-1020</strain>
    </source>
</reference>
<dbReference type="AlphaFoldDB" id="A0A9W6H4T5"/>
<proteinExistence type="predicted"/>
<dbReference type="EMBL" id="BSEJ01000010">
    <property type="protein sequence ID" value="GLJ62120.1"/>
    <property type="molecule type" value="Genomic_DNA"/>
</dbReference>
<keyword evidence="7" id="KW-0274">FAD</keyword>
<dbReference type="Proteomes" id="UP001142462">
    <property type="component" value="Unassembled WGS sequence"/>
</dbReference>
<comment type="caution">
    <text evidence="11">The sequence shown here is derived from an EMBL/GenBank/DDBJ whole genome shotgun (WGS) entry which is preliminary data.</text>
</comment>
<evidence type="ECO:0000313" key="12">
    <source>
        <dbReference type="Proteomes" id="UP001142462"/>
    </source>
</evidence>
<dbReference type="PANTHER" id="PTHR30040:SF2">
    <property type="entry name" value="FAD:PROTEIN FMN TRANSFERASE"/>
    <property type="match status" value="1"/>
</dbReference>
<reference evidence="11" key="2">
    <citation type="submission" date="2023-01" db="EMBL/GenBank/DDBJ databases">
        <authorList>
            <person name="Sun Q."/>
            <person name="Evtushenko L."/>
        </authorList>
    </citation>
    <scope>NUCLEOTIDE SEQUENCE</scope>
    <source>
        <strain evidence="11">VKM Ac-1020</strain>
    </source>
</reference>
<dbReference type="GO" id="GO:0046872">
    <property type="term" value="F:metal ion binding"/>
    <property type="evidence" value="ECO:0007669"/>
    <property type="project" value="UniProtKB-KW"/>
</dbReference>
<dbReference type="Pfam" id="PF02424">
    <property type="entry name" value="ApbE"/>
    <property type="match status" value="1"/>
</dbReference>
<evidence type="ECO:0000256" key="4">
    <source>
        <dbReference type="ARBA" id="ARBA00022630"/>
    </source>
</evidence>
<evidence type="ECO:0000256" key="2">
    <source>
        <dbReference type="ARBA" id="ARBA00011955"/>
    </source>
</evidence>
<evidence type="ECO:0000313" key="11">
    <source>
        <dbReference type="EMBL" id="GLJ62120.1"/>
    </source>
</evidence>
<accession>A0A9W6H4T5</accession>
<dbReference type="InterPro" id="IPR003374">
    <property type="entry name" value="ApbE-like_sf"/>
</dbReference>
<dbReference type="PANTHER" id="PTHR30040">
    <property type="entry name" value="THIAMINE BIOSYNTHESIS LIPOPROTEIN APBE"/>
    <property type="match status" value="1"/>
</dbReference>
<dbReference type="InterPro" id="IPR024932">
    <property type="entry name" value="ApbE"/>
</dbReference>
<keyword evidence="4" id="KW-0285">Flavoprotein</keyword>
<evidence type="ECO:0000256" key="5">
    <source>
        <dbReference type="ARBA" id="ARBA00022679"/>
    </source>
</evidence>
<evidence type="ECO:0000256" key="1">
    <source>
        <dbReference type="ARBA" id="ARBA00001946"/>
    </source>
</evidence>
<keyword evidence="6" id="KW-0479">Metal-binding</keyword>
<evidence type="ECO:0000256" key="10">
    <source>
        <dbReference type="ARBA" id="ARBA00048540"/>
    </source>
</evidence>
<dbReference type="SUPFAM" id="SSF143631">
    <property type="entry name" value="ApbE-like"/>
    <property type="match status" value="1"/>
</dbReference>
<gene>
    <name evidence="11" type="ORF">GCM10017576_22500</name>
</gene>
<organism evidence="11 12">
    <name type="scientific">Microbacterium barkeri</name>
    <dbReference type="NCBI Taxonomy" id="33917"/>
    <lineage>
        <taxon>Bacteria</taxon>
        <taxon>Bacillati</taxon>
        <taxon>Actinomycetota</taxon>
        <taxon>Actinomycetes</taxon>
        <taxon>Micrococcales</taxon>
        <taxon>Microbacteriaceae</taxon>
        <taxon>Microbacterium</taxon>
    </lineage>
</organism>
<comment type="catalytic activity">
    <reaction evidence="10">
        <text>L-threonyl-[protein] + FAD = FMN-L-threonyl-[protein] + AMP + H(+)</text>
        <dbReference type="Rhea" id="RHEA:36847"/>
        <dbReference type="Rhea" id="RHEA-COMP:11060"/>
        <dbReference type="Rhea" id="RHEA-COMP:11061"/>
        <dbReference type="ChEBI" id="CHEBI:15378"/>
        <dbReference type="ChEBI" id="CHEBI:30013"/>
        <dbReference type="ChEBI" id="CHEBI:57692"/>
        <dbReference type="ChEBI" id="CHEBI:74257"/>
        <dbReference type="ChEBI" id="CHEBI:456215"/>
        <dbReference type="EC" id="2.7.1.180"/>
    </reaction>
</comment>
<evidence type="ECO:0000256" key="6">
    <source>
        <dbReference type="ARBA" id="ARBA00022723"/>
    </source>
</evidence>
<keyword evidence="8" id="KW-0460">Magnesium</keyword>
<dbReference type="RefSeq" id="WP_271173811.1">
    <property type="nucleotide sequence ID" value="NZ_BSEJ01000010.1"/>
</dbReference>
<evidence type="ECO:0000256" key="7">
    <source>
        <dbReference type="ARBA" id="ARBA00022827"/>
    </source>
</evidence>
<evidence type="ECO:0000256" key="8">
    <source>
        <dbReference type="ARBA" id="ARBA00022842"/>
    </source>
</evidence>
<keyword evidence="5" id="KW-0808">Transferase</keyword>
<keyword evidence="12" id="KW-1185">Reference proteome</keyword>
<name>A0A9W6H4T5_9MICO</name>
<dbReference type="Gene3D" id="3.10.520.10">
    <property type="entry name" value="ApbE-like domains"/>
    <property type="match status" value="1"/>
</dbReference>
<evidence type="ECO:0000256" key="9">
    <source>
        <dbReference type="ARBA" id="ARBA00031306"/>
    </source>
</evidence>
<dbReference type="GO" id="GO:0016740">
    <property type="term" value="F:transferase activity"/>
    <property type="evidence" value="ECO:0007669"/>
    <property type="project" value="UniProtKB-KW"/>
</dbReference>
<comment type="cofactor">
    <cofactor evidence="1">
        <name>Mg(2+)</name>
        <dbReference type="ChEBI" id="CHEBI:18420"/>
    </cofactor>
</comment>